<dbReference type="EMBL" id="VSTH01000051">
    <property type="protein sequence ID" value="TYO65424.1"/>
    <property type="molecule type" value="Genomic_DNA"/>
</dbReference>
<accession>A0A5S4YP40</accession>
<feature type="compositionally biased region" description="Basic and acidic residues" evidence="1">
    <location>
        <begin position="168"/>
        <end position="191"/>
    </location>
</feature>
<dbReference type="RefSeq" id="WP_148740358.1">
    <property type="nucleotide sequence ID" value="NZ_VSTH01000051.1"/>
</dbReference>
<reference evidence="2 3" key="1">
    <citation type="submission" date="2019-08" db="EMBL/GenBank/DDBJ databases">
        <title>Bradyrhizobium hipponensis sp. nov., a rhizobium isolated from a Lupinus angustifolius root nodule in Tunisia.</title>
        <authorList>
            <person name="Off K."/>
            <person name="Rejili M."/>
            <person name="Mars M."/>
            <person name="Brachmann A."/>
            <person name="Marin M."/>
        </authorList>
    </citation>
    <scope>NUCLEOTIDE SEQUENCE [LARGE SCALE GENOMIC DNA]</scope>
    <source>
        <strain evidence="3">aSej3</strain>
    </source>
</reference>
<evidence type="ECO:0000313" key="3">
    <source>
        <dbReference type="Proteomes" id="UP000324797"/>
    </source>
</evidence>
<sequence length="272" mass="30723">MSENNTNLRIWNAVEATDPKHTKQFNRGGGFKGTATNATYLAKKATAQFGPLGLGWGWNVIDEKYQPGHDKEVIHVVRIKLWYMLDGQRGEIEHFGQTTFVGKNRNGWFTDEEAPKKSLTDAISKSLSGLGFAADIHLGMYDDNRYVNDLKRDFRDGDEFDTAPASNDNRRDDRRDDRDDRRDSRDDDRGDQQQGGNSGGSRIEDLIIKCETQIREAQDIKAVTDLMNSKDMKDAMAEMSKQEVTDLRSFATQRLKDLGWVKPAKEKAAANG</sequence>
<keyword evidence="3" id="KW-1185">Reference proteome</keyword>
<feature type="region of interest" description="Disordered" evidence="1">
    <location>
        <begin position="157"/>
        <end position="204"/>
    </location>
</feature>
<proteinExistence type="predicted"/>
<comment type="caution">
    <text evidence="2">The sequence shown here is derived from an EMBL/GenBank/DDBJ whole genome shotgun (WGS) entry which is preliminary data.</text>
</comment>
<dbReference type="Proteomes" id="UP000324797">
    <property type="component" value="Unassembled WGS sequence"/>
</dbReference>
<evidence type="ECO:0000256" key="1">
    <source>
        <dbReference type="SAM" id="MobiDB-lite"/>
    </source>
</evidence>
<gene>
    <name evidence="2" type="ORF">FXV83_15930</name>
</gene>
<organism evidence="2 3">
    <name type="scientific">Bradyrhizobium hipponense</name>
    <dbReference type="NCBI Taxonomy" id="2605638"/>
    <lineage>
        <taxon>Bacteria</taxon>
        <taxon>Pseudomonadati</taxon>
        <taxon>Pseudomonadota</taxon>
        <taxon>Alphaproteobacteria</taxon>
        <taxon>Hyphomicrobiales</taxon>
        <taxon>Nitrobacteraceae</taxon>
        <taxon>Bradyrhizobium</taxon>
    </lineage>
</organism>
<evidence type="ECO:0000313" key="2">
    <source>
        <dbReference type="EMBL" id="TYO65424.1"/>
    </source>
</evidence>
<protein>
    <recommendedName>
        <fullName evidence="4">Rad52/22 family double-strand break repair protein</fullName>
    </recommendedName>
</protein>
<dbReference type="AlphaFoldDB" id="A0A5S4YP40"/>
<evidence type="ECO:0008006" key="4">
    <source>
        <dbReference type="Google" id="ProtNLM"/>
    </source>
</evidence>
<name>A0A5S4YP40_9BRAD</name>